<dbReference type="SUPFAM" id="SSF56935">
    <property type="entry name" value="Porins"/>
    <property type="match status" value="1"/>
</dbReference>
<evidence type="ECO:0000259" key="17">
    <source>
        <dbReference type="Pfam" id="PF00593"/>
    </source>
</evidence>
<evidence type="ECO:0000256" key="16">
    <source>
        <dbReference type="RuleBase" id="RU003357"/>
    </source>
</evidence>
<dbReference type="AlphaFoldDB" id="A0A4D8PS04"/>
<keyword evidence="3 14" id="KW-0813">Transport</keyword>
<dbReference type="PANTHER" id="PTHR32552">
    <property type="entry name" value="FERRICHROME IRON RECEPTOR-RELATED"/>
    <property type="match status" value="1"/>
</dbReference>
<evidence type="ECO:0000256" key="4">
    <source>
        <dbReference type="ARBA" id="ARBA00022452"/>
    </source>
</evidence>
<evidence type="ECO:0000256" key="14">
    <source>
        <dbReference type="PROSITE-ProRule" id="PRU01360"/>
    </source>
</evidence>
<comment type="similarity">
    <text evidence="2 14 16">Belongs to the TonB-dependent receptor family.</text>
</comment>
<evidence type="ECO:0000256" key="6">
    <source>
        <dbReference type="ARBA" id="ARBA00022692"/>
    </source>
</evidence>
<evidence type="ECO:0000259" key="18">
    <source>
        <dbReference type="Pfam" id="PF07715"/>
    </source>
</evidence>
<evidence type="ECO:0000256" key="12">
    <source>
        <dbReference type="ARBA" id="ARBA00023170"/>
    </source>
</evidence>
<dbReference type="InterPro" id="IPR000531">
    <property type="entry name" value="Beta-barrel_TonB"/>
</dbReference>
<protein>
    <submittedName>
        <fullName evidence="19">TonB-dependent siderophore receptor</fullName>
    </submittedName>
</protein>
<evidence type="ECO:0000256" key="2">
    <source>
        <dbReference type="ARBA" id="ARBA00009810"/>
    </source>
</evidence>
<dbReference type="InterPro" id="IPR039426">
    <property type="entry name" value="TonB-dep_rcpt-like"/>
</dbReference>
<dbReference type="PROSITE" id="PS01156">
    <property type="entry name" value="TONB_DEPENDENT_REC_2"/>
    <property type="match status" value="1"/>
</dbReference>
<feature type="short sequence motif" description="TonB C-terminal box" evidence="15">
    <location>
        <begin position="725"/>
        <end position="742"/>
    </location>
</feature>
<keyword evidence="10 16" id="KW-0798">TonB box</keyword>
<dbReference type="InterPro" id="IPR010917">
    <property type="entry name" value="TonB_rcpt_CS"/>
</dbReference>
<keyword evidence="7" id="KW-0732">Signal</keyword>
<keyword evidence="6 14" id="KW-0812">Transmembrane</keyword>
<dbReference type="InterPro" id="IPR037066">
    <property type="entry name" value="Plug_dom_sf"/>
</dbReference>
<evidence type="ECO:0000313" key="20">
    <source>
        <dbReference type="Proteomes" id="UP000298595"/>
    </source>
</evidence>
<proteinExistence type="inferred from homology"/>
<keyword evidence="5" id="KW-0410">Iron transport</keyword>
<name>A0A4D8PS04_9PROT</name>
<keyword evidence="8" id="KW-0408">Iron</keyword>
<keyword evidence="9" id="KW-0406">Ion transport</keyword>
<dbReference type="RefSeq" id="WP_137118814.1">
    <property type="nucleotide sequence ID" value="NZ_CP032326.1"/>
</dbReference>
<dbReference type="GO" id="GO:0015344">
    <property type="term" value="F:siderophore uptake transmembrane transporter activity"/>
    <property type="evidence" value="ECO:0007669"/>
    <property type="project" value="TreeGrafter"/>
</dbReference>
<evidence type="ECO:0000256" key="15">
    <source>
        <dbReference type="PROSITE-ProRule" id="PRU10144"/>
    </source>
</evidence>
<dbReference type="GO" id="GO:0038023">
    <property type="term" value="F:signaling receptor activity"/>
    <property type="evidence" value="ECO:0007669"/>
    <property type="project" value="InterPro"/>
</dbReference>
<organism evidence="19 20">
    <name type="scientific">Azospirillum argentinense</name>
    <dbReference type="NCBI Taxonomy" id="2970906"/>
    <lineage>
        <taxon>Bacteria</taxon>
        <taxon>Pseudomonadati</taxon>
        <taxon>Pseudomonadota</taxon>
        <taxon>Alphaproteobacteria</taxon>
        <taxon>Rhodospirillales</taxon>
        <taxon>Azospirillaceae</taxon>
        <taxon>Azospirillum</taxon>
    </lineage>
</organism>
<sequence>MAKRRKNHRIACPARQTAHPIPNRPFNCLTAVLLGLTVGAAVVDAAPAAAQTQTPTTGDGAAVLPTLTVTGQAATVTAPYAGGQVTSGGRVGLLGDKDFMETPFSTINYTDKFIEDQQAKDITEVIAKTDPAVFSNGVSGAWSENYSIRGFSSGTTDVTIGGLVGMAPYYRTTPEMFERIEVLKGPSALLNGMPPGGSVGGAVNLVPKRAGNEPLTRLTTTYMSDSQFGGHIDLGRRFGENKEFGVRFNGVYRDGEGAVDRQDKRTKFGSLGLDWRGERVRLSTDLYHSEDRVDGVTRGISLAPGVAVPKAPKPETLLNPDWSYVHNKDEGVIARGEFDVTDTLTAYTAIGTSRSQYAYNGAISAQVLNPAGDFRTTMGQMAFTVRKVSGDIGLRGKFQTGDVKHQWALNATRYSDNQREYGRRSVPGADWTTNIYNPVWGPAAVMVLPPTLHTETRLISHGLADTLSFAEDKVQLTLGVRRQSVRTDTFNLTTGARSSRYDASATSPAAALLVKATDHVSVYGNYIEGLSKGQSAPVTAANAGELFPPYKTKQKEVGVKVDFGDFTHTLSLFEIKRPSSYTDSVTNVFSFSGEQRNRGMEWGFFGSPLQGVRLMGGVAYVDPKVTKSAVAANQGKTATGVPKLQGKLGVEWDVPAVPGLTLTGNMTALSKQYISADNSLSVAGHTLFDVGARYTTEAAGRPLTLRGTVNNVTNKAYWGMPLLSSLALGAPRTVMLSATADF</sequence>
<evidence type="ECO:0000256" key="3">
    <source>
        <dbReference type="ARBA" id="ARBA00022448"/>
    </source>
</evidence>
<evidence type="ECO:0000256" key="7">
    <source>
        <dbReference type="ARBA" id="ARBA00022729"/>
    </source>
</evidence>
<dbReference type="InterPro" id="IPR036942">
    <property type="entry name" value="Beta-barrel_TonB_sf"/>
</dbReference>
<reference evidence="19 20" key="1">
    <citation type="submission" date="2018-09" db="EMBL/GenBank/DDBJ databases">
        <title>Whole genome based analysis of evolution and adaptive divergence in Indian and Brazilian strains of Azospirillum brasilense.</title>
        <authorList>
            <person name="Singh C."/>
            <person name="Tripathi A.K."/>
        </authorList>
    </citation>
    <scope>NUCLEOTIDE SEQUENCE [LARGE SCALE GENOMIC DNA]</scope>
    <source>
        <strain evidence="19 20">MTCC4035</strain>
        <plasmid evidence="19 20">p5</plasmid>
    </source>
</reference>
<evidence type="ECO:0000256" key="9">
    <source>
        <dbReference type="ARBA" id="ARBA00023065"/>
    </source>
</evidence>
<keyword evidence="19" id="KW-0614">Plasmid</keyword>
<comment type="subcellular location">
    <subcellularLocation>
        <location evidence="1 14">Cell outer membrane</location>
        <topology evidence="1 14">Multi-pass membrane protein</topology>
    </subcellularLocation>
</comment>
<keyword evidence="13 14" id="KW-0998">Cell outer membrane</keyword>
<keyword evidence="11 14" id="KW-0472">Membrane</keyword>
<dbReference type="Proteomes" id="UP000298595">
    <property type="component" value="Plasmid p5"/>
</dbReference>
<geneLocation type="plasmid" evidence="19 20">
    <name>p5</name>
</geneLocation>
<feature type="domain" description="TonB-dependent receptor-like beta-barrel" evidence="17">
    <location>
        <begin position="317"/>
        <end position="712"/>
    </location>
</feature>
<dbReference type="PROSITE" id="PS52016">
    <property type="entry name" value="TONB_DEPENDENT_REC_3"/>
    <property type="match status" value="1"/>
</dbReference>
<evidence type="ECO:0000256" key="13">
    <source>
        <dbReference type="ARBA" id="ARBA00023237"/>
    </source>
</evidence>
<dbReference type="Pfam" id="PF07715">
    <property type="entry name" value="Plug"/>
    <property type="match status" value="1"/>
</dbReference>
<evidence type="ECO:0000256" key="5">
    <source>
        <dbReference type="ARBA" id="ARBA00022496"/>
    </source>
</evidence>
<dbReference type="Gene3D" id="2.40.170.20">
    <property type="entry name" value="TonB-dependent receptor, beta-barrel domain"/>
    <property type="match status" value="1"/>
</dbReference>
<dbReference type="PANTHER" id="PTHR32552:SF82">
    <property type="entry name" value="FCUA PROTEIN"/>
    <property type="match status" value="1"/>
</dbReference>
<dbReference type="InterPro" id="IPR010105">
    <property type="entry name" value="TonB_sidphr_rcpt"/>
</dbReference>
<dbReference type="Pfam" id="PF00593">
    <property type="entry name" value="TonB_dep_Rec_b-barrel"/>
    <property type="match status" value="1"/>
</dbReference>
<dbReference type="GO" id="GO:0009279">
    <property type="term" value="C:cell outer membrane"/>
    <property type="evidence" value="ECO:0007669"/>
    <property type="project" value="UniProtKB-SubCell"/>
</dbReference>
<evidence type="ECO:0000256" key="10">
    <source>
        <dbReference type="ARBA" id="ARBA00023077"/>
    </source>
</evidence>
<keyword evidence="4 14" id="KW-1134">Transmembrane beta strand</keyword>
<dbReference type="EMBL" id="CP032326">
    <property type="protein sequence ID" value="QCO00101.1"/>
    <property type="molecule type" value="Genomic_DNA"/>
</dbReference>
<dbReference type="NCBIfam" id="TIGR01783">
    <property type="entry name" value="TonB-siderophor"/>
    <property type="match status" value="1"/>
</dbReference>
<evidence type="ECO:0000313" key="19">
    <source>
        <dbReference type="EMBL" id="QCO00101.1"/>
    </source>
</evidence>
<dbReference type="GO" id="GO:0015891">
    <property type="term" value="P:siderophore transport"/>
    <property type="evidence" value="ECO:0007669"/>
    <property type="project" value="InterPro"/>
</dbReference>
<keyword evidence="12 19" id="KW-0675">Receptor</keyword>
<dbReference type="CDD" id="cd01347">
    <property type="entry name" value="ligand_gated_channel"/>
    <property type="match status" value="1"/>
</dbReference>
<evidence type="ECO:0000256" key="1">
    <source>
        <dbReference type="ARBA" id="ARBA00004571"/>
    </source>
</evidence>
<evidence type="ECO:0000256" key="8">
    <source>
        <dbReference type="ARBA" id="ARBA00023004"/>
    </source>
</evidence>
<dbReference type="InterPro" id="IPR012910">
    <property type="entry name" value="Plug_dom"/>
</dbReference>
<dbReference type="KEGG" id="aare:D3093_33125"/>
<dbReference type="Gene3D" id="2.170.130.10">
    <property type="entry name" value="TonB-dependent receptor, plug domain"/>
    <property type="match status" value="1"/>
</dbReference>
<gene>
    <name evidence="19" type="ORF">D3093_33125</name>
</gene>
<feature type="domain" description="TonB-dependent receptor plug" evidence="18">
    <location>
        <begin position="100"/>
        <end position="197"/>
    </location>
</feature>
<accession>A0A4D8PS04</accession>
<evidence type="ECO:0000256" key="11">
    <source>
        <dbReference type="ARBA" id="ARBA00023136"/>
    </source>
</evidence>